<keyword evidence="3" id="KW-0949">S-adenosyl-L-methionine</keyword>
<dbReference type="PANTHER" id="PTHR12829">
    <property type="entry name" value="N6-ADENOSINE-METHYLTRANSFERASE"/>
    <property type="match status" value="1"/>
</dbReference>
<dbReference type="InterPro" id="IPR007757">
    <property type="entry name" value="MT-A70-like"/>
</dbReference>
<evidence type="ECO:0000313" key="5">
    <source>
        <dbReference type="EMBL" id="SHF67000.1"/>
    </source>
</evidence>
<dbReference type="AlphaFoldDB" id="A0A1M5DJ70"/>
<dbReference type="GO" id="GO:0008168">
    <property type="term" value="F:methyltransferase activity"/>
    <property type="evidence" value="ECO:0007669"/>
    <property type="project" value="UniProtKB-KW"/>
</dbReference>
<evidence type="ECO:0000313" key="6">
    <source>
        <dbReference type="Proteomes" id="UP000183987"/>
    </source>
</evidence>
<dbReference type="EMBL" id="FQUE01000010">
    <property type="protein sequence ID" value="SHF67000.1"/>
    <property type="molecule type" value="Genomic_DNA"/>
</dbReference>
<protein>
    <submittedName>
        <fullName evidence="5">N6-adenosine-specific RNA methylase IME4</fullName>
    </submittedName>
</protein>
<keyword evidence="2" id="KW-0808">Transferase</keyword>
<evidence type="ECO:0000256" key="3">
    <source>
        <dbReference type="ARBA" id="ARBA00022691"/>
    </source>
</evidence>
<name>A0A1M5DJ70_LOKAT</name>
<reference evidence="6" key="1">
    <citation type="submission" date="2016-11" db="EMBL/GenBank/DDBJ databases">
        <authorList>
            <person name="Varghese N."/>
            <person name="Submissions S."/>
        </authorList>
    </citation>
    <scope>NUCLEOTIDE SEQUENCE [LARGE SCALE GENOMIC DNA]</scope>
    <source>
        <strain evidence="6">DSM 29326</strain>
    </source>
</reference>
<dbReference type="Proteomes" id="UP000183987">
    <property type="component" value="Unassembled WGS sequence"/>
</dbReference>
<dbReference type="PROSITE" id="PS51143">
    <property type="entry name" value="MT_A70"/>
    <property type="match status" value="1"/>
</dbReference>
<organism evidence="5 6">
    <name type="scientific">Loktanella atrilutea</name>
    <dbReference type="NCBI Taxonomy" id="366533"/>
    <lineage>
        <taxon>Bacteria</taxon>
        <taxon>Pseudomonadati</taxon>
        <taxon>Pseudomonadota</taxon>
        <taxon>Alphaproteobacteria</taxon>
        <taxon>Rhodobacterales</taxon>
        <taxon>Roseobacteraceae</taxon>
        <taxon>Loktanella</taxon>
    </lineage>
</organism>
<comment type="similarity">
    <text evidence="4">Belongs to the MT-A70-like family.</text>
</comment>
<dbReference type="PANTHER" id="PTHR12829:SF7">
    <property type="entry name" value="N6-ADENOSINE-METHYLTRANSFERASE CATALYTIC SUBUNIT"/>
    <property type="match status" value="1"/>
</dbReference>
<keyword evidence="6" id="KW-1185">Reference proteome</keyword>
<dbReference type="GO" id="GO:0032259">
    <property type="term" value="P:methylation"/>
    <property type="evidence" value="ECO:0007669"/>
    <property type="project" value="UniProtKB-KW"/>
</dbReference>
<keyword evidence="1 5" id="KW-0489">Methyltransferase</keyword>
<evidence type="ECO:0000256" key="4">
    <source>
        <dbReference type="PROSITE-ProRule" id="PRU00489"/>
    </source>
</evidence>
<evidence type="ECO:0000256" key="1">
    <source>
        <dbReference type="ARBA" id="ARBA00022603"/>
    </source>
</evidence>
<accession>A0A1M5DJ70</accession>
<dbReference type="RefSeq" id="WP_245810735.1">
    <property type="nucleotide sequence ID" value="NZ_FQUE01000010.1"/>
</dbReference>
<dbReference type="SUPFAM" id="SSF53335">
    <property type="entry name" value="S-adenosyl-L-methionine-dependent methyltransferases"/>
    <property type="match status" value="1"/>
</dbReference>
<evidence type="ECO:0000256" key="2">
    <source>
        <dbReference type="ARBA" id="ARBA00022679"/>
    </source>
</evidence>
<proteinExistence type="inferred from homology"/>
<sequence>MTRAADMLSLRPFGGFDFIMADPPWRFELHSEAGEGRAPQAHYDCMALVDIQALPVEGIAAKDCLLWLWAINPMLPQALIVLDSWGFTFKTAGSWCKRTKHGKDAFGTGYVLRSSNEPFLIATRGAPKTTKSTRSTIPTYDDWFHADGCWPAGSITIEGRTRAHSQKPEECFAAAEGLMPVARRIELFSRTNRPGWTSWGAEVGKLNPTEEVA</sequence>
<dbReference type="Pfam" id="PF05063">
    <property type="entry name" value="MT-A70"/>
    <property type="match status" value="1"/>
</dbReference>
<gene>
    <name evidence="5" type="ORF">SAMN05444339_11015</name>
</gene>
<dbReference type="InterPro" id="IPR029063">
    <property type="entry name" value="SAM-dependent_MTases_sf"/>
</dbReference>
<dbReference type="STRING" id="366533.SAMN05444339_11015"/>